<protein>
    <submittedName>
        <fullName evidence="8">Uncharacterized protein</fullName>
    </submittedName>
</protein>
<organism evidence="8 9">
    <name type="scientific">Rhododendron griersonianum</name>
    <dbReference type="NCBI Taxonomy" id="479676"/>
    <lineage>
        <taxon>Eukaryota</taxon>
        <taxon>Viridiplantae</taxon>
        <taxon>Streptophyta</taxon>
        <taxon>Embryophyta</taxon>
        <taxon>Tracheophyta</taxon>
        <taxon>Spermatophyta</taxon>
        <taxon>Magnoliopsida</taxon>
        <taxon>eudicotyledons</taxon>
        <taxon>Gunneridae</taxon>
        <taxon>Pentapetalae</taxon>
        <taxon>asterids</taxon>
        <taxon>Ericales</taxon>
        <taxon>Ericaceae</taxon>
        <taxon>Ericoideae</taxon>
        <taxon>Rhodoreae</taxon>
        <taxon>Rhododendron</taxon>
    </lineage>
</organism>
<dbReference type="AlphaFoldDB" id="A0AAV6IXB8"/>
<evidence type="ECO:0000313" key="9">
    <source>
        <dbReference type="Proteomes" id="UP000823749"/>
    </source>
</evidence>
<dbReference type="GO" id="GO:0005737">
    <property type="term" value="C:cytoplasm"/>
    <property type="evidence" value="ECO:0007669"/>
    <property type="project" value="UniProtKB-SubCell"/>
</dbReference>
<feature type="compositionally biased region" description="Basic and acidic residues" evidence="7">
    <location>
        <begin position="107"/>
        <end position="127"/>
    </location>
</feature>
<evidence type="ECO:0000256" key="6">
    <source>
        <dbReference type="ARBA" id="ARBA00024199"/>
    </source>
</evidence>
<feature type="region of interest" description="Disordered" evidence="7">
    <location>
        <begin position="1"/>
        <end position="139"/>
    </location>
</feature>
<proteinExistence type="inferred from homology"/>
<accession>A0AAV6IXB8</accession>
<feature type="compositionally biased region" description="Basic and acidic residues" evidence="7">
    <location>
        <begin position="88"/>
        <end position="99"/>
    </location>
</feature>
<evidence type="ECO:0000256" key="5">
    <source>
        <dbReference type="ARBA" id="ARBA00023242"/>
    </source>
</evidence>
<feature type="compositionally biased region" description="Basic and acidic residues" evidence="7">
    <location>
        <begin position="39"/>
        <end position="52"/>
    </location>
</feature>
<comment type="similarity">
    <text evidence="6">Belongs to the SOFL plant protein family.</text>
</comment>
<name>A0AAV6IXB8_9ERIC</name>
<comment type="caution">
    <text evidence="8">The sequence shown here is derived from an EMBL/GenBank/DDBJ whole genome shotgun (WGS) entry which is preliminary data.</text>
</comment>
<reference evidence="8" key="1">
    <citation type="submission" date="2020-08" db="EMBL/GenBank/DDBJ databases">
        <title>Plant Genome Project.</title>
        <authorList>
            <person name="Zhang R.-G."/>
        </authorList>
    </citation>
    <scope>NUCLEOTIDE SEQUENCE</scope>
    <source>
        <strain evidence="8">WSP0</strain>
        <tissue evidence="8">Leaf</tissue>
    </source>
</reference>
<keyword evidence="3" id="KW-0203">Cytokinin biosynthesis</keyword>
<feature type="compositionally biased region" description="Low complexity" evidence="7">
    <location>
        <begin position="61"/>
        <end position="71"/>
    </location>
</feature>
<evidence type="ECO:0000256" key="1">
    <source>
        <dbReference type="ARBA" id="ARBA00004496"/>
    </source>
</evidence>
<keyword evidence="5" id="KW-0539">Nucleus</keyword>
<dbReference type="GO" id="GO:0009691">
    <property type="term" value="P:cytokinin biosynthetic process"/>
    <property type="evidence" value="ECO:0007669"/>
    <property type="project" value="UniProtKB-KW"/>
</dbReference>
<evidence type="ECO:0000256" key="3">
    <source>
        <dbReference type="ARBA" id="ARBA00022712"/>
    </source>
</evidence>
<dbReference type="InterPro" id="IPR044670">
    <property type="entry name" value="SOFL"/>
</dbReference>
<sequence>MESSKVPGDSEECCSSESGWTMYIGSPVDDDSDDDDNNDDHSTDKTVHNNNKDEDDDGSDDSMASDASSGPSHRELQYLSNKGSRVLGDSKHSVSEDQSKYSSSKKPNKEVEKKRNEKRINGEKEVPGHNANSAAASYGQGEAKCDYAYLLQASLGIITYGIEDSVDMGGEEQ</sequence>
<dbReference type="PANTHER" id="PTHR33347">
    <property type="entry name" value="OSJNBA0091C07.3 PROTEIN"/>
    <property type="match status" value="1"/>
</dbReference>
<evidence type="ECO:0000256" key="2">
    <source>
        <dbReference type="ARBA" id="ARBA00022490"/>
    </source>
</evidence>
<keyword evidence="9" id="KW-1185">Reference proteome</keyword>
<dbReference type="EMBL" id="JACTNZ010000009">
    <property type="protein sequence ID" value="KAG5532615.1"/>
    <property type="molecule type" value="Genomic_DNA"/>
</dbReference>
<dbReference type="GO" id="GO:0009736">
    <property type="term" value="P:cytokinin-activated signaling pathway"/>
    <property type="evidence" value="ECO:0007669"/>
    <property type="project" value="UniProtKB-KW"/>
</dbReference>
<evidence type="ECO:0000256" key="7">
    <source>
        <dbReference type="SAM" id="MobiDB-lite"/>
    </source>
</evidence>
<evidence type="ECO:0000256" key="4">
    <source>
        <dbReference type="ARBA" id="ARBA00022864"/>
    </source>
</evidence>
<dbReference type="Proteomes" id="UP000823749">
    <property type="component" value="Chromosome 9"/>
</dbReference>
<keyword evidence="2" id="KW-0963">Cytoplasm</keyword>
<gene>
    <name evidence="8" type="ORF">RHGRI_027046</name>
</gene>
<feature type="compositionally biased region" description="Acidic residues" evidence="7">
    <location>
        <begin position="28"/>
        <end position="38"/>
    </location>
</feature>
<keyword evidence="4" id="KW-0932">Cytokinin signaling pathway</keyword>
<evidence type="ECO:0000313" key="8">
    <source>
        <dbReference type="EMBL" id="KAG5532615.1"/>
    </source>
</evidence>
<comment type="subcellular location">
    <subcellularLocation>
        <location evidence="1">Cytoplasm</location>
    </subcellularLocation>
</comment>
<dbReference type="PANTHER" id="PTHR33347:SF31">
    <property type="entry name" value="PROTEIN SOB FIVE-LIKE 1"/>
    <property type="match status" value="1"/>
</dbReference>